<dbReference type="PROSITE" id="PS50043">
    <property type="entry name" value="HTH_LUXR_2"/>
    <property type="match status" value="1"/>
</dbReference>
<dbReference type="Gene3D" id="1.10.10.10">
    <property type="entry name" value="Winged helix-like DNA-binding domain superfamily/Winged helix DNA-binding domain"/>
    <property type="match status" value="1"/>
</dbReference>
<evidence type="ECO:0000256" key="1">
    <source>
        <dbReference type="ARBA" id="ARBA00023015"/>
    </source>
</evidence>
<dbReference type="InterPro" id="IPR036388">
    <property type="entry name" value="WH-like_DNA-bd_sf"/>
</dbReference>
<comment type="caution">
    <text evidence="5">The sequence shown here is derived from an EMBL/GenBank/DDBJ whole genome shotgun (WGS) entry which is preliminary data.</text>
</comment>
<dbReference type="InterPro" id="IPR000792">
    <property type="entry name" value="Tscrpt_reg_LuxR_C"/>
</dbReference>
<organism evidence="5 6">
    <name type="scientific">Pseudaminobacter salicylatoxidans</name>
    <dbReference type="NCBI Taxonomy" id="93369"/>
    <lineage>
        <taxon>Bacteria</taxon>
        <taxon>Pseudomonadati</taxon>
        <taxon>Pseudomonadota</taxon>
        <taxon>Alphaproteobacteria</taxon>
        <taxon>Hyphomicrobiales</taxon>
        <taxon>Phyllobacteriaceae</taxon>
        <taxon>Pseudaminobacter</taxon>
    </lineage>
</organism>
<keyword evidence="6" id="KW-1185">Reference proteome</keyword>
<dbReference type="PANTHER" id="PTHR44688">
    <property type="entry name" value="DNA-BINDING TRANSCRIPTIONAL ACTIVATOR DEVR_DOSR"/>
    <property type="match status" value="1"/>
</dbReference>
<keyword evidence="1" id="KW-0805">Transcription regulation</keyword>
<dbReference type="SUPFAM" id="SSF46894">
    <property type="entry name" value="C-terminal effector domain of the bipartite response regulators"/>
    <property type="match status" value="1"/>
</dbReference>
<evidence type="ECO:0000256" key="3">
    <source>
        <dbReference type="ARBA" id="ARBA00023163"/>
    </source>
</evidence>
<evidence type="ECO:0000313" key="5">
    <source>
        <dbReference type="EMBL" id="PWJ83665.1"/>
    </source>
</evidence>
<feature type="domain" description="HTH luxR-type" evidence="4">
    <location>
        <begin position="169"/>
        <end position="234"/>
    </location>
</feature>
<dbReference type="PANTHER" id="PTHR44688:SF16">
    <property type="entry name" value="DNA-BINDING TRANSCRIPTIONAL ACTIVATOR DEVR_DOSR"/>
    <property type="match status" value="1"/>
</dbReference>
<dbReference type="InterPro" id="IPR016032">
    <property type="entry name" value="Sig_transdc_resp-reg_C-effctor"/>
</dbReference>
<dbReference type="RefSeq" id="WP_109613137.1">
    <property type="nucleotide sequence ID" value="NZ_QGGG01000008.1"/>
</dbReference>
<dbReference type="PRINTS" id="PR00038">
    <property type="entry name" value="HTHLUXR"/>
</dbReference>
<proteinExistence type="predicted"/>
<dbReference type="GO" id="GO:0003677">
    <property type="term" value="F:DNA binding"/>
    <property type="evidence" value="ECO:0007669"/>
    <property type="project" value="UniProtKB-KW"/>
</dbReference>
<reference evidence="5 6" key="1">
    <citation type="submission" date="2018-05" db="EMBL/GenBank/DDBJ databases">
        <title>Genomic Encyclopedia of Type Strains, Phase IV (KMG-IV): sequencing the most valuable type-strain genomes for metagenomic binning, comparative biology and taxonomic classification.</title>
        <authorList>
            <person name="Goeker M."/>
        </authorList>
    </citation>
    <scope>NUCLEOTIDE SEQUENCE [LARGE SCALE GENOMIC DNA]</scope>
    <source>
        <strain evidence="5 6">DSM 6986</strain>
    </source>
</reference>
<evidence type="ECO:0000256" key="2">
    <source>
        <dbReference type="ARBA" id="ARBA00023125"/>
    </source>
</evidence>
<dbReference type="AlphaFoldDB" id="A0A316C1Q8"/>
<dbReference type="OrthoDB" id="3679796at2"/>
<dbReference type="CDD" id="cd06170">
    <property type="entry name" value="LuxR_C_like"/>
    <property type="match status" value="1"/>
</dbReference>
<evidence type="ECO:0000259" key="4">
    <source>
        <dbReference type="PROSITE" id="PS50043"/>
    </source>
</evidence>
<dbReference type="Pfam" id="PF00196">
    <property type="entry name" value="GerE"/>
    <property type="match status" value="1"/>
</dbReference>
<dbReference type="STRING" id="1192868.GCA_000304395_03733"/>
<sequence length="236" mass="25285">MTRLAAEHTTSETPLARSGTHGELTAFLMELTATVGADTYMLVALLHDQDRTDARIIASNWIYDAIQLAGHRLIANLAQSPFAAEPGGRPRAVITAAAPALPGVSGEDARLLNVLGHSEIYALKLNVGRQRLFLLFSAEAIGRIDLATLMQAQFECCYALSRMPTVLGAASAPDPLSDRERECLFWVSEGKTTDEVAVILGVSSNTVNSYITQAIRKFSASNRAMAVATAIRSGII</sequence>
<dbReference type="EMBL" id="QGGG01000008">
    <property type="protein sequence ID" value="PWJ83665.1"/>
    <property type="molecule type" value="Genomic_DNA"/>
</dbReference>
<keyword evidence="2" id="KW-0238">DNA-binding</keyword>
<accession>A0A316C1Q8</accession>
<name>A0A316C1Q8_PSESE</name>
<dbReference type="SMART" id="SM00421">
    <property type="entry name" value="HTH_LUXR"/>
    <property type="match status" value="1"/>
</dbReference>
<dbReference type="GO" id="GO:0006355">
    <property type="term" value="P:regulation of DNA-templated transcription"/>
    <property type="evidence" value="ECO:0007669"/>
    <property type="project" value="InterPro"/>
</dbReference>
<keyword evidence="3" id="KW-0804">Transcription</keyword>
<gene>
    <name evidence="5" type="ORF">C7441_10857</name>
</gene>
<protein>
    <submittedName>
        <fullName evidence="5">Transcriptional regulator</fullName>
    </submittedName>
</protein>
<evidence type="ECO:0000313" key="6">
    <source>
        <dbReference type="Proteomes" id="UP000245396"/>
    </source>
</evidence>
<dbReference type="Proteomes" id="UP000245396">
    <property type="component" value="Unassembled WGS sequence"/>
</dbReference>